<keyword evidence="2" id="KW-1185">Reference proteome</keyword>
<reference evidence="1 2" key="1">
    <citation type="submission" date="2019-11" db="EMBL/GenBank/DDBJ databases">
        <title>Whole-genome sequence of the anaerobic purple sulfur bacterium Allochromatium palmeri DSM 15591.</title>
        <authorList>
            <person name="Kyndt J.A."/>
            <person name="Meyer T.E."/>
        </authorList>
    </citation>
    <scope>NUCLEOTIDE SEQUENCE [LARGE SCALE GENOMIC DNA]</scope>
    <source>
        <strain evidence="1 2">DSM 15591</strain>
    </source>
</reference>
<evidence type="ECO:0000313" key="1">
    <source>
        <dbReference type="EMBL" id="MTW21665.1"/>
    </source>
</evidence>
<dbReference type="AlphaFoldDB" id="A0A6N8EBW6"/>
<dbReference type="Proteomes" id="UP000434044">
    <property type="component" value="Unassembled WGS sequence"/>
</dbReference>
<name>A0A6N8EBW6_9GAMM</name>
<comment type="caution">
    <text evidence="1">The sequence shown here is derived from an EMBL/GenBank/DDBJ whole genome shotgun (WGS) entry which is preliminary data.</text>
</comment>
<gene>
    <name evidence="1" type="ORF">GJ668_11255</name>
</gene>
<proteinExistence type="predicted"/>
<organism evidence="1 2">
    <name type="scientific">Allochromatium palmeri</name>
    <dbReference type="NCBI Taxonomy" id="231048"/>
    <lineage>
        <taxon>Bacteria</taxon>
        <taxon>Pseudomonadati</taxon>
        <taxon>Pseudomonadota</taxon>
        <taxon>Gammaproteobacteria</taxon>
        <taxon>Chromatiales</taxon>
        <taxon>Chromatiaceae</taxon>
        <taxon>Allochromatium</taxon>
    </lineage>
</organism>
<dbReference type="EMBL" id="WNKT01000022">
    <property type="protein sequence ID" value="MTW21665.1"/>
    <property type="molecule type" value="Genomic_DNA"/>
</dbReference>
<evidence type="ECO:0000313" key="2">
    <source>
        <dbReference type="Proteomes" id="UP000434044"/>
    </source>
</evidence>
<dbReference type="RefSeq" id="WP_155450251.1">
    <property type="nucleotide sequence ID" value="NZ_WNKT01000022.1"/>
</dbReference>
<protein>
    <submittedName>
        <fullName evidence="1">Uncharacterized protein</fullName>
    </submittedName>
</protein>
<accession>A0A6N8EBW6</accession>
<sequence>MTELIRMGRGFFEDLAAVPEIEAQLLADGCLTEQEFVNKHTATILDHYMRLFRFDFLPEDAAFFAGTIWGYLQVRSLRETSRPVSPRQDLRATTWGHETCQAA</sequence>
<dbReference type="OrthoDB" id="5772688at2"/>